<dbReference type="Pfam" id="PF00651">
    <property type="entry name" value="BTB"/>
    <property type="match status" value="1"/>
</dbReference>
<dbReference type="Proteomes" id="UP001321473">
    <property type="component" value="Unassembled WGS sequence"/>
</dbReference>
<dbReference type="GO" id="GO:0030163">
    <property type="term" value="P:protein catabolic process"/>
    <property type="evidence" value="ECO:0007669"/>
    <property type="project" value="UniProtKB-ARBA"/>
</dbReference>
<evidence type="ECO:0000259" key="2">
    <source>
        <dbReference type="PROSITE" id="PS50144"/>
    </source>
</evidence>
<dbReference type="SMART" id="SM00061">
    <property type="entry name" value="MATH"/>
    <property type="match status" value="1"/>
</dbReference>
<gene>
    <name evidence="3" type="ORF">V5799_031897</name>
</gene>
<dbReference type="PROSITE" id="PS50144">
    <property type="entry name" value="MATH"/>
    <property type="match status" value="1"/>
</dbReference>
<dbReference type="EMBL" id="JARKHS020027279">
    <property type="protein sequence ID" value="KAK8765494.1"/>
    <property type="molecule type" value="Genomic_DNA"/>
</dbReference>
<evidence type="ECO:0000313" key="3">
    <source>
        <dbReference type="EMBL" id="KAK8765494.1"/>
    </source>
</evidence>
<dbReference type="Gene3D" id="2.60.210.10">
    <property type="entry name" value="Apoptosis, Tumor Necrosis Factor Receptor Associated Protein 2, Chain A"/>
    <property type="match status" value="1"/>
</dbReference>
<dbReference type="Gene3D" id="1.25.40.420">
    <property type="match status" value="1"/>
</dbReference>
<comment type="caution">
    <text evidence="3">The sequence shown here is derived from an EMBL/GenBank/DDBJ whole genome shotgun (WGS) entry which is preliminary data.</text>
</comment>
<protein>
    <submittedName>
        <fullName evidence="3">Uncharacterized protein</fullName>
    </submittedName>
</protein>
<dbReference type="FunFam" id="3.30.710.10:FF:000159">
    <property type="entry name" value="Speckle-type POZ protein B"/>
    <property type="match status" value="1"/>
</dbReference>
<dbReference type="Pfam" id="PF22486">
    <property type="entry name" value="MATH_2"/>
    <property type="match status" value="1"/>
</dbReference>
<dbReference type="InterPro" id="IPR008974">
    <property type="entry name" value="TRAF-like"/>
</dbReference>
<dbReference type="SUPFAM" id="SSF49599">
    <property type="entry name" value="TRAF domain-like"/>
    <property type="match status" value="1"/>
</dbReference>
<dbReference type="InterPro" id="IPR011333">
    <property type="entry name" value="SKP1/BTB/POZ_sf"/>
</dbReference>
<dbReference type="InterPro" id="IPR002083">
    <property type="entry name" value="MATH/TRAF_dom"/>
</dbReference>
<feature type="domain" description="MATH" evidence="2">
    <location>
        <begin position="110"/>
        <end position="238"/>
    </location>
</feature>
<dbReference type="Gene3D" id="3.30.710.10">
    <property type="entry name" value="Potassium Channel Kv1.1, Chain A"/>
    <property type="match status" value="1"/>
</dbReference>
<dbReference type="AlphaFoldDB" id="A0AAQ4DSQ4"/>
<sequence>MSNSCLQFPTPDCLAALCNISSFTCTESEGRRRWYGRRPPWFREEGPRAASSGGRADAGGQLLAQLHTTLEFLLPDMESGDVEKPPPVREGVVAAPIEGRACLTDQRIVKMSFLWTVTNFSLCRQNTAEALLSSTFAAGERKNVAWRLKLYPRGGSESCRDFLSLFLVSCNGRRVCAKATFSIVDTRKEEVNTKQTRTRLFSRRGDGWGFAKFISRASLKLDADGLLPADTLTLKCELNALESSTVVAGPVNGAVAIPECHLSEDLGWLLDSSYNSDVTLRVDGRTFAAHRSILAARSPVFRAMFAHPMQEQALGEVVVQDVEHDVFAALLRFMYTGRVPDSIEKPRPLFVAADKYQLERLKAACEVALLSGLTVGSAADTLLLADSHSARELRRGALEFVCAHIGHVMETTGWKAIRERRTDLVEEALLTLASQHAEPPAKRSRDSLKVL</sequence>
<evidence type="ECO:0000313" key="4">
    <source>
        <dbReference type="Proteomes" id="UP001321473"/>
    </source>
</evidence>
<accession>A0AAQ4DSQ4</accession>
<feature type="domain" description="BTB" evidence="1">
    <location>
        <begin position="276"/>
        <end position="343"/>
    </location>
</feature>
<reference evidence="3 4" key="1">
    <citation type="journal article" date="2023" name="Arcadia Sci">
        <title>De novo assembly of a long-read Amblyomma americanum tick genome.</title>
        <authorList>
            <person name="Chou S."/>
            <person name="Poskanzer K.E."/>
            <person name="Rollins M."/>
            <person name="Thuy-Boun P.S."/>
        </authorList>
    </citation>
    <scope>NUCLEOTIDE SEQUENCE [LARGE SCALE GENOMIC DNA]</scope>
    <source>
        <strain evidence="3">F_SG_1</strain>
        <tissue evidence="3">Salivary glands</tissue>
    </source>
</reference>
<dbReference type="SMART" id="SM00225">
    <property type="entry name" value="BTB"/>
    <property type="match status" value="1"/>
</dbReference>
<evidence type="ECO:0000259" key="1">
    <source>
        <dbReference type="PROSITE" id="PS50097"/>
    </source>
</evidence>
<dbReference type="SUPFAM" id="SSF54695">
    <property type="entry name" value="POZ domain"/>
    <property type="match status" value="1"/>
</dbReference>
<organism evidence="3 4">
    <name type="scientific">Amblyomma americanum</name>
    <name type="common">Lone star tick</name>
    <dbReference type="NCBI Taxonomy" id="6943"/>
    <lineage>
        <taxon>Eukaryota</taxon>
        <taxon>Metazoa</taxon>
        <taxon>Ecdysozoa</taxon>
        <taxon>Arthropoda</taxon>
        <taxon>Chelicerata</taxon>
        <taxon>Arachnida</taxon>
        <taxon>Acari</taxon>
        <taxon>Parasitiformes</taxon>
        <taxon>Ixodida</taxon>
        <taxon>Ixodoidea</taxon>
        <taxon>Ixodidae</taxon>
        <taxon>Amblyomminae</taxon>
        <taxon>Amblyomma</taxon>
    </lineage>
</organism>
<dbReference type="InterPro" id="IPR000210">
    <property type="entry name" value="BTB/POZ_dom"/>
</dbReference>
<proteinExistence type="predicted"/>
<keyword evidence="4" id="KW-1185">Reference proteome</keyword>
<name>A0AAQ4DSQ4_AMBAM</name>
<dbReference type="PROSITE" id="PS50097">
    <property type="entry name" value="BTB"/>
    <property type="match status" value="1"/>
</dbReference>
<dbReference type="PANTHER" id="PTHR24413">
    <property type="entry name" value="SPECKLE-TYPE POZ PROTEIN"/>
    <property type="match status" value="1"/>
</dbReference>